<dbReference type="Proteomes" id="UP000504607">
    <property type="component" value="Unplaced"/>
</dbReference>
<dbReference type="InterPro" id="IPR003165">
    <property type="entry name" value="Piwi"/>
</dbReference>
<dbReference type="SMART" id="SM00950">
    <property type="entry name" value="Piwi"/>
    <property type="match status" value="1"/>
</dbReference>
<proteinExistence type="inferred from homology"/>
<dbReference type="Gene3D" id="3.30.420.10">
    <property type="entry name" value="Ribonuclease H-like superfamily/Ribonuclease H"/>
    <property type="match status" value="1"/>
</dbReference>
<evidence type="ECO:0000313" key="5">
    <source>
        <dbReference type="RefSeq" id="XP_010910444.2"/>
    </source>
</evidence>
<dbReference type="Pfam" id="PF02171">
    <property type="entry name" value="Piwi"/>
    <property type="match status" value="1"/>
</dbReference>
<feature type="domain" description="Piwi" evidence="3">
    <location>
        <begin position="46"/>
        <end position="364"/>
    </location>
</feature>
<comment type="similarity">
    <text evidence="1">Belongs to the argonaute family. Ago subfamily.</text>
</comment>
<dbReference type="SUPFAM" id="SSF53098">
    <property type="entry name" value="Ribonuclease H-like"/>
    <property type="match status" value="1"/>
</dbReference>
<dbReference type="InterPro" id="IPR036397">
    <property type="entry name" value="RNaseH_sf"/>
</dbReference>
<protein>
    <submittedName>
        <fullName evidence="5">Protein argonaute MEL1</fullName>
    </submittedName>
</protein>
<name>A0A6I9QLC0_ELAGV</name>
<evidence type="ECO:0000259" key="3">
    <source>
        <dbReference type="PROSITE" id="PS50822"/>
    </source>
</evidence>
<dbReference type="GO" id="GO:0031047">
    <property type="term" value="P:regulatory ncRNA-mediated gene silencing"/>
    <property type="evidence" value="ECO:0007669"/>
    <property type="project" value="UniProtKB-KW"/>
</dbReference>
<dbReference type="FunFam" id="3.30.420.10:FF:000013">
    <property type="entry name" value="protein argonaute 10-like"/>
    <property type="match status" value="1"/>
</dbReference>
<reference evidence="5" key="1">
    <citation type="submission" date="2025-08" db="UniProtKB">
        <authorList>
            <consortium name="RefSeq"/>
        </authorList>
    </citation>
    <scope>IDENTIFICATION</scope>
</reference>
<dbReference type="InterPro" id="IPR045246">
    <property type="entry name" value="Piwi_ago-like"/>
</dbReference>
<dbReference type="InParanoid" id="A0A6I9QLC0"/>
<dbReference type="InterPro" id="IPR012337">
    <property type="entry name" value="RNaseH-like_sf"/>
</dbReference>
<evidence type="ECO:0000256" key="2">
    <source>
        <dbReference type="ARBA" id="ARBA00023158"/>
    </source>
</evidence>
<dbReference type="GO" id="GO:0003676">
    <property type="term" value="F:nucleic acid binding"/>
    <property type="evidence" value="ECO:0007669"/>
    <property type="project" value="InterPro"/>
</dbReference>
<dbReference type="RefSeq" id="XP_010910444.2">
    <property type="nucleotide sequence ID" value="XM_010912142.2"/>
</dbReference>
<dbReference type="OrthoDB" id="10252740at2759"/>
<gene>
    <name evidence="5" type="primary">LOC105036372</name>
</gene>
<dbReference type="CDD" id="cd04657">
    <property type="entry name" value="Piwi_ago-like"/>
    <property type="match status" value="1"/>
</dbReference>
<keyword evidence="4" id="KW-1185">Reference proteome</keyword>
<organism evidence="4 5">
    <name type="scientific">Elaeis guineensis var. tenera</name>
    <name type="common">Oil palm</name>
    <dbReference type="NCBI Taxonomy" id="51953"/>
    <lineage>
        <taxon>Eukaryota</taxon>
        <taxon>Viridiplantae</taxon>
        <taxon>Streptophyta</taxon>
        <taxon>Embryophyta</taxon>
        <taxon>Tracheophyta</taxon>
        <taxon>Spermatophyta</taxon>
        <taxon>Magnoliopsida</taxon>
        <taxon>Liliopsida</taxon>
        <taxon>Arecaceae</taxon>
        <taxon>Arecoideae</taxon>
        <taxon>Cocoseae</taxon>
        <taxon>Elaeidinae</taxon>
        <taxon>Elaeis</taxon>
    </lineage>
</organism>
<dbReference type="AlphaFoldDB" id="A0A6I9QLC0"/>
<evidence type="ECO:0000256" key="1">
    <source>
        <dbReference type="ARBA" id="ARBA00008201"/>
    </source>
</evidence>
<sequence length="404" mass="45587">MVCNRNPIIDIRAAYSGTLFDALRDVQKYSDAALARQGIKGKQLQLLIVILPDANNIYGTIKRICETELGIVSQCCIQKNIFNPKPQYLSNLALKINVKVGGRNTMLKDSINIQLGQNVPTIFFGADVSHPPPGEDSSSSIAAVVASMDWPEVSKYRCQISAQPHQQEIIEDLYKEQMDHQKGVVHGGMIRELLIAFHHTTGQWPQSIIFYRDGVSEGQFKHVLLYELIAIRKACFSLHQKYIPRITFVVVQKRHHTRLFPDVRAKPNTIDRSGNIAPGTVVDKKICHPIEFDFYLCSHAGIQGTSRPTHYHVLWDDNGFTADALQMLTYNLCYTYARCTRSVSVVPPAYYAHLAAFRARLYTQVDVSDGGSSSSATRNTRERRVEVRPLPSIKENMKDVMFFC</sequence>
<dbReference type="PANTHER" id="PTHR22891">
    <property type="entry name" value="EUKARYOTIC TRANSLATION INITIATION FACTOR 2C"/>
    <property type="match status" value="1"/>
</dbReference>
<dbReference type="PROSITE" id="PS50822">
    <property type="entry name" value="PIWI"/>
    <property type="match status" value="1"/>
</dbReference>
<dbReference type="Gene3D" id="3.40.50.2300">
    <property type="match status" value="1"/>
</dbReference>
<evidence type="ECO:0000313" key="4">
    <source>
        <dbReference type="Proteomes" id="UP000504607"/>
    </source>
</evidence>
<accession>A0A6I9QLC0</accession>
<keyword evidence="2" id="KW-0943">RNA-mediated gene silencing</keyword>